<evidence type="ECO:0000313" key="2">
    <source>
        <dbReference type="EMBL" id="MFC4161689.1"/>
    </source>
</evidence>
<dbReference type="RefSeq" id="WP_378167913.1">
    <property type="nucleotide sequence ID" value="NZ_JBHSBU010000001.1"/>
</dbReference>
<comment type="caution">
    <text evidence="2">The sequence shown here is derived from an EMBL/GenBank/DDBJ whole genome shotgun (WGS) entry which is preliminary data.</text>
</comment>
<dbReference type="EMBL" id="JBHSBU010000001">
    <property type="protein sequence ID" value="MFC4161689.1"/>
    <property type="molecule type" value="Genomic_DNA"/>
</dbReference>
<protein>
    <submittedName>
        <fullName evidence="2">Uncharacterized protein</fullName>
    </submittedName>
</protein>
<organism evidence="2 3">
    <name type="scientific">Chitinimonas lacunae</name>
    <dbReference type="NCBI Taxonomy" id="1963018"/>
    <lineage>
        <taxon>Bacteria</taxon>
        <taxon>Pseudomonadati</taxon>
        <taxon>Pseudomonadota</taxon>
        <taxon>Betaproteobacteria</taxon>
        <taxon>Neisseriales</taxon>
        <taxon>Chitinibacteraceae</taxon>
        <taxon>Chitinimonas</taxon>
    </lineage>
</organism>
<name>A0ABV8MUG9_9NEIS</name>
<evidence type="ECO:0000256" key="1">
    <source>
        <dbReference type="SAM" id="MobiDB-lite"/>
    </source>
</evidence>
<dbReference type="Proteomes" id="UP001595791">
    <property type="component" value="Unassembled WGS sequence"/>
</dbReference>
<accession>A0ABV8MUG9</accession>
<sequence length="45" mass="4790">MSAQTDDKLQTLRRQAAEIARRDPPGSAGVLRGWMAAKPKPGAGK</sequence>
<reference evidence="3" key="1">
    <citation type="journal article" date="2019" name="Int. J. Syst. Evol. Microbiol.">
        <title>The Global Catalogue of Microorganisms (GCM) 10K type strain sequencing project: providing services to taxonomists for standard genome sequencing and annotation.</title>
        <authorList>
            <consortium name="The Broad Institute Genomics Platform"/>
            <consortium name="The Broad Institute Genome Sequencing Center for Infectious Disease"/>
            <person name="Wu L."/>
            <person name="Ma J."/>
        </authorList>
    </citation>
    <scope>NUCLEOTIDE SEQUENCE [LARGE SCALE GENOMIC DNA]</scope>
    <source>
        <strain evidence="3">LMG 29894</strain>
    </source>
</reference>
<proteinExistence type="predicted"/>
<feature type="region of interest" description="Disordered" evidence="1">
    <location>
        <begin position="16"/>
        <end position="45"/>
    </location>
</feature>
<keyword evidence="3" id="KW-1185">Reference proteome</keyword>
<gene>
    <name evidence="2" type="ORF">ACFOW7_20345</name>
</gene>
<evidence type="ECO:0000313" key="3">
    <source>
        <dbReference type="Proteomes" id="UP001595791"/>
    </source>
</evidence>